<dbReference type="AlphaFoldDB" id="A0AAQ1G9I6"/>
<dbReference type="RefSeq" id="WP_088276652.1">
    <property type="nucleotide sequence ID" value="NZ_AP027273.1"/>
</dbReference>
<dbReference type="SUPFAM" id="SSF118001">
    <property type="entry name" value="YehU-like"/>
    <property type="match status" value="1"/>
</dbReference>
<organism evidence="2 3">
    <name type="scientific">Halopseudomonas aestusnigri</name>
    <dbReference type="NCBI Taxonomy" id="857252"/>
    <lineage>
        <taxon>Bacteria</taxon>
        <taxon>Pseudomonadati</taxon>
        <taxon>Pseudomonadota</taxon>
        <taxon>Gammaproteobacteria</taxon>
        <taxon>Pseudomonadales</taxon>
        <taxon>Pseudomonadaceae</taxon>
        <taxon>Halopseudomonas</taxon>
    </lineage>
</organism>
<name>A0AAQ1G9I6_9GAMM</name>
<gene>
    <name evidence="2" type="ORF">SAMN05216586_111103</name>
</gene>
<dbReference type="Gene3D" id="1.10.10.610">
    <property type="entry name" value="YehU-like"/>
    <property type="match status" value="1"/>
</dbReference>
<comment type="caution">
    <text evidence="2">The sequence shown here is derived from an EMBL/GenBank/DDBJ whole genome shotgun (WGS) entry which is preliminary data.</text>
</comment>
<evidence type="ECO:0008006" key="4">
    <source>
        <dbReference type="Google" id="ProtNLM"/>
    </source>
</evidence>
<dbReference type="EMBL" id="FNVE01000011">
    <property type="protein sequence ID" value="SEG61199.1"/>
    <property type="molecule type" value="Genomic_DNA"/>
</dbReference>
<protein>
    <recommendedName>
        <fullName evidence="4">YheU family protein</fullName>
    </recommendedName>
</protein>
<sequence length="79" mass="8969">MLIPYQLLEPETLDALLEDFVTRDGTDNGDDSSLEVRVAQVRRLLERKEVVIVFHPDTGDTSLAHRHSVPPELLEAFLE</sequence>
<reference evidence="2 3" key="1">
    <citation type="submission" date="2016-10" db="EMBL/GenBank/DDBJ databases">
        <authorList>
            <person name="Varghese N."/>
            <person name="Submissions S."/>
        </authorList>
    </citation>
    <scope>NUCLEOTIDE SEQUENCE [LARGE SCALE GENOMIC DNA]</scope>
    <source>
        <strain evidence="2 3">CECT 8317</strain>
    </source>
</reference>
<evidence type="ECO:0000256" key="1">
    <source>
        <dbReference type="ARBA" id="ARBA00006450"/>
    </source>
</evidence>
<dbReference type="InterPro" id="IPR036685">
    <property type="entry name" value="YehU-like_sf"/>
</dbReference>
<dbReference type="InterPro" id="IPR010648">
    <property type="entry name" value="UPF0270"/>
</dbReference>
<evidence type="ECO:0000313" key="3">
    <source>
        <dbReference type="Proteomes" id="UP000243518"/>
    </source>
</evidence>
<dbReference type="Pfam" id="PF06794">
    <property type="entry name" value="UPF0270"/>
    <property type="match status" value="1"/>
</dbReference>
<proteinExistence type="inferred from homology"/>
<evidence type="ECO:0000313" key="2">
    <source>
        <dbReference type="EMBL" id="SEG61199.1"/>
    </source>
</evidence>
<keyword evidence="3" id="KW-1185">Reference proteome</keyword>
<comment type="similarity">
    <text evidence="1">Belongs to the UPF0270 family.</text>
</comment>
<accession>A0AAQ1G9I6</accession>
<dbReference type="Proteomes" id="UP000243518">
    <property type="component" value="Unassembled WGS sequence"/>
</dbReference>